<dbReference type="PANTHER" id="PTHR11461:SF186">
    <property type="entry name" value="SERPIN B4"/>
    <property type="match status" value="1"/>
</dbReference>
<dbReference type="InterPro" id="IPR042178">
    <property type="entry name" value="Serpin_sf_1"/>
</dbReference>
<dbReference type="InterPro" id="IPR036186">
    <property type="entry name" value="Serpin_sf"/>
</dbReference>
<dbReference type="Pfam" id="PF00079">
    <property type="entry name" value="Serpin"/>
    <property type="match status" value="1"/>
</dbReference>
<dbReference type="SMART" id="SM00093">
    <property type="entry name" value="SERPIN"/>
    <property type="match status" value="1"/>
</dbReference>
<dbReference type="Proteomes" id="UP000580879">
    <property type="component" value="Unassembled WGS sequence"/>
</dbReference>
<feature type="non-terminal residue" evidence="3">
    <location>
        <position position="413"/>
    </location>
</feature>
<protein>
    <submittedName>
        <fullName evidence="3">OVAL protein</fullName>
    </submittedName>
</protein>
<dbReference type="AlphaFoldDB" id="A0A7K6R0D0"/>
<feature type="domain" description="Serpin" evidence="2">
    <location>
        <begin position="40"/>
        <end position="413"/>
    </location>
</feature>
<dbReference type="FunFam" id="2.30.39.10:FF:000001">
    <property type="entry name" value="Serpin family B member 2"/>
    <property type="match status" value="1"/>
</dbReference>
<dbReference type="InterPro" id="IPR000215">
    <property type="entry name" value="Serpin_fam"/>
</dbReference>
<evidence type="ECO:0000313" key="4">
    <source>
        <dbReference type="Proteomes" id="UP000580879"/>
    </source>
</evidence>
<name>A0A7K6R0D0_9PASS</name>
<dbReference type="OrthoDB" id="671595at2759"/>
<dbReference type="InterPro" id="IPR023795">
    <property type="entry name" value="Serpin_CS"/>
</dbReference>
<sequence length="413" mass="45974">HVLCVCGIPSSHCYCTSALCCRQYQFTMGSIGPVSTEVCCDIFRELRSQHVQENVCFSPVIIISALSMVYIGAKENTKAQIEKAIHLDKIPGFGESIESQCGTSVSIHTSIKDIITQITKPSDNYSISIASRLYAEEKYPILPEYIQCVKELYKGGLESISFQTAAEKSRELINSWVESQTNGTIKNILQPSSVGPQTEMVLVSAIYFKGLWEKAFKEEDTQTVPFRITEQESKPVQMMFQIGTFKVAEITSEKLRIVELPYASGQLSLWVLLPDEVSGLEQLETAITFENLKEWISSSKMEERKIKVYLPRMKIEEKYNLTSVLKSLGITDLFSSSANLSGISSAESLKVSGAIHEASVEIYEESSKVVGSTGAEVDDASVAEEIRADHPFLFLIKHNPSDSILFFGRCFFP</sequence>
<dbReference type="PROSITE" id="PS00284">
    <property type="entry name" value="SERPIN"/>
    <property type="match status" value="1"/>
</dbReference>
<evidence type="ECO:0000313" key="3">
    <source>
        <dbReference type="EMBL" id="NWW79483.1"/>
    </source>
</evidence>
<dbReference type="GO" id="GO:0005615">
    <property type="term" value="C:extracellular space"/>
    <property type="evidence" value="ECO:0007669"/>
    <property type="project" value="InterPro"/>
</dbReference>
<keyword evidence="4" id="KW-1185">Reference proteome</keyword>
<dbReference type="SUPFAM" id="SSF56574">
    <property type="entry name" value="Serpins"/>
    <property type="match status" value="1"/>
</dbReference>
<evidence type="ECO:0000259" key="2">
    <source>
        <dbReference type="SMART" id="SM00093"/>
    </source>
</evidence>
<dbReference type="InterPro" id="IPR023796">
    <property type="entry name" value="Serpin_dom"/>
</dbReference>
<feature type="non-terminal residue" evidence="3">
    <location>
        <position position="1"/>
    </location>
</feature>
<comment type="similarity">
    <text evidence="1">Belongs to the serpin family. Ov-serpin subfamily.</text>
</comment>
<dbReference type="EMBL" id="VZRZ01006467">
    <property type="protein sequence ID" value="NWW79483.1"/>
    <property type="molecule type" value="Genomic_DNA"/>
</dbReference>
<accession>A0A7K6R0D0</accession>
<dbReference type="InterPro" id="IPR042185">
    <property type="entry name" value="Serpin_sf_2"/>
</dbReference>
<comment type="caution">
    <text evidence="3">The sequence shown here is derived from an EMBL/GenBank/DDBJ whole genome shotgun (WGS) entry which is preliminary data.</text>
</comment>
<reference evidence="3 4" key="1">
    <citation type="submission" date="2019-09" db="EMBL/GenBank/DDBJ databases">
        <title>Bird 10,000 Genomes (B10K) Project - Family phase.</title>
        <authorList>
            <person name="Zhang G."/>
        </authorList>
    </citation>
    <scope>NUCLEOTIDE SEQUENCE [LARGE SCALE GENOMIC DNA]</scope>
    <source>
        <strain evidence="3">B10K-DU-029-53</strain>
    </source>
</reference>
<dbReference type="GO" id="GO:0004867">
    <property type="term" value="F:serine-type endopeptidase inhibitor activity"/>
    <property type="evidence" value="ECO:0007669"/>
    <property type="project" value="InterPro"/>
</dbReference>
<gene>
    <name evidence="3" type="primary">Serpinb14</name>
    <name evidence="3" type="ORF">CLIRUF_R11960</name>
</gene>
<dbReference type="Gene3D" id="2.30.39.10">
    <property type="entry name" value="Alpha-1-antitrypsin, domain 1"/>
    <property type="match status" value="1"/>
</dbReference>
<evidence type="ECO:0000256" key="1">
    <source>
        <dbReference type="ARBA" id="ARBA00006426"/>
    </source>
</evidence>
<organism evidence="3 4">
    <name type="scientific">Climacteris rufus</name>
    <name type="common">rufous treecreeper</name>
    <dbReference type="NCBI Taxonomy" id="47695"/>
    <lineage>
        <taxon>Eukaryota</taxon>
        <taxon>Metazoa</taxon>
        <taxon>Chordata</taxon>
        <taxon>Craniata</taxon>
        <taxon>Vertebrata</taxon>
        <taxon>Euteleostomi</taxon>
        <taxon>Archelosauria</taxon>
        <taxon>Archosauria</taxon>
        <taxon>Dinosauria</taxon>
        <taxon>Saurischia</taxon>
        <taxon>Theropoda</taxon>
        <taxon>Coelurosauria</taxon>
        <taxon>Aves</taxon>
        <taxon>Neognathae</taxon>
        <taxon>Neoaves</taxon>
        <taxon>Telluraves</taxon>
        <taxon>Australaves</taxon>
        <taxon>Passeriformes</taxon>
        <taxon>Climacteridae</taxon>
        <taxon>Climacteris</taxon>
    </lineage>
</organism>
<proteinExistence type="inferred from homology"/>
<dbReference type="PANTHER" id="PTHR11461">
    <property type="entry name" value="SERINE PROTEASE INHIBITOR, SERPIN"/>
    <property type="match status" value="1"/>
</dbReference>
<dbReference type="Gene3D" id="3.30.497.10">
    <property type="entry name" value="Antithrombin, subunit I, domain 2"/>
    <property type="match status" value="1"/>
</dbReference>